<dbReference type="NCBIfam" id="TIGR01076">
    <property type="entry name" value="sortase_fam"/>
    <property type="match status" value="1"/>
</dbReference>
<evidence type="ECO:0000313" key="2">
    <source>
        <dbReference type="EMBL" id="MBU3160349.1"/>
    </source>
</evidence>
<dbReference type="InterPro" id="IPR005754">
    <property type="entry name" value="Sortase"/>
</dbReference>
<gene>
    <name evidence="2" type="ORF">KPL37_11380</name>
</gene>
<name>A0ABS6BVJ4_9CLOT</name>
<dbReference type="Proteomes" id="UP000776252">
    <property type="component" value="Unassembled WGS sequence"/>
</dbReference>
<dbReference type="InterPro" id="IPR041999">
    <property type="entry name" value="Sortase_D_1"/>
</dbReference>
<keyword evidence="1" id="KW-0472">Membrane</keyword>
<evidence type="ECO:0000256" key="1">
    <source>
        <dbReference type="SAM" id="Phobius"/>
    </source>
</evidence>
<keyword evidence="1" id="KW-1133">Transmembrane helix</keyword>
<dbReference type="EMBL" id="JAHLDV010000024">
    <property type="protein sequence ID" value="MBU3160349.1"/>
    <property type="molecule type" value="Genomic_DNA"/>
</dbReference>
<dbReference type="Pfam" id="PF04203">
    <property type="entry name" value="Sortase"/>
    <property type="match status" value="1"/>
</dbReference>
<comment type="caution">
    <text evidence="2">The sequence shown here is derived from an EMBL/GenBank/DDBJ whole genome shotgun (WGS) entry which is preliminary data.</text>
</comment>
<evidence type="ECO:0000313" key="3">
    <source>
        <dbReference type="Proteomes" id="UP000776252"/>
    </source>
</evidence>
<proteinExistence type="predicted"/>
<dbReference type="CDD" id="cd05828">
    <property type="entry name" value="Sortase_D_1"/>
    <property type="match status" value="1"/>
</dbReference>
<dbReference type="RefSeq" id="WP_216149411.1">
    <property type="nucleotide sequence ID" value="NZ_JAHLDV010000024.1"/>
</dbReference>
<organism evidence="2 3">
    <name type="scientific">Clostridium frigoris</name>
    <dbReference type="NCBI Taxonomy" id="205327"/>
    <lineage>
        <taxon>Bacteria</taxon>
        <taxon>Bacillati</taxon>
        <taxon>Bacillota</taxon>
        <taxon>Clostridia</taxon>
        <taxon>Eubacteriales</taxon>
        <taxon>Clostridiaceae</taxon>
        <taxon>Clostridium</taxon>
    </lineage>
</organism>
<reference evidence="2 3" key="1">
    <citation type="submission" date="2021-06" db="EMBL/GenBank/DDBJ databases">
        <title>Clostridia strains as spoilage organisms.</title>
        <authorList>
            <person name="Wambui J."/>
            <person name="Stephan R."/>
            <person name="Stevens M.J.A."/>
        </authorList>
    </citation>
    <scope>NUCLEOTIDE SEQUENCE [LARGE SCALE GENOMIC DNA]</scope>
    <source>
        <strain evidence="2 3">DSM 14204</strain>
    </source>
</reference>
<keyword evidence="1" id="KW-0812">Transmembrane</keyword>
<sequence>MNKLKTLLSKITIIKVLSTVFMGFGIGIIAFAAYSIWSQSNYSVKAVPSHISKPITKGVGHFTQSVLPGEKDNCVLSGHRDTVFGKIGNLKIGDQLIVQTSAGIFTYKVKSTRIVHKDDKTVIVHTSKANLTLTTCYPFNFIGDAPDRYIVFANLINSK</sequence>
<protein>
    <submittedName>
        <fullName evidence="2">Sortase</fullName>
    </submittedName>
</protein>
<keyword evidence="3" id="KW-1185">Reference proteome</keyword>
<accession>A0ABS6BVJ4</accession>
<feature type="transmembrane region" description="Helical" evidence="1">
    <location>
        <begin position="12"/>
        <end position="37"/>
    </location>
</feature>